<dbReference type="Proteomes" id="UP000271098">
    <property type="component" value="Unassembled WGS sequence"/>
</dbReference>
<dbReference type="OrthoDB" id="10686494at2759"/>
<evidence type="ECO:0000256" key="1">
    <source>
        <dbReference type="SAM" id="MobiDB-lite"/>
    </source>
</evidence>
<evidence type="ECO:0000313" key="3">
    <source>
        <dbReference type="Proteomes" id="UP000271098"/>
    </source>
</evidence>
<sequence>MQLKNTGDTKFHNSNSSAEYDLYDYSRSEEYPENPRHIATKTFAPTTTTTTTTENQKVQQTTAEAQQSATKTATYPTLVLLDPEFPFQASFQNPFLIDTSLFTEVPPATEQTDSVAVASGATTAKPADSVFFNEVDDFSNSVSPVSNGTRIEFSMDDAEKSQLTKNENSTNESILESKATSFSTEVNSTTTELPATEDTELRSVRVANSWVERGFSSTTQLSTADTVDSTLNSSAVEFSKGAALELTLGNPADSSIELLAADSSTADAELQTANSSTTTSTSIVGSRAVDFSAQANSDVTENLMKGTTELHLKKMTNFANEGDISVVEVPDDELAASRLTKGIGTSGAATRTTVKFLPKLAAESKLLKTADSAHITTEAKMQHITEKGSNPEMWHRTQQQQPRSETTLSAPGLPALPSVATPTTPPTRIPEFSLTGLHVLPATAFPKLLATRTSVPQPATTTHKVFRITGEHLVIGGKKLRTSKKILVQSNGNEPLSDAQIRTVNKLETENKQILRNLVNRKARLISQLVRKKLFKNETQLVRDNYFGPD</sequence>
<evidence type="ECO:0000313" key="4">
    <source>
        <dbReference type="WBParaSite" id="GPUH_0002533601-mRNA-1"/>
    </source>
</evidence>
<keyword evidence="3" id="KW-1185">Reference proteome</keyword>
<proteinExistence type="predicted"/>
<name>A0A183EWG5_9BILA</name>
<evidence type="ECO:0000313" key="2">
    <source>
        <dbReference type="EMBL" id="VDN44033.1"/>
    </source>
</evidence>
<dbReference type="WBParaSite" id="GPUH_0002533601-mRNA-1">
    <property type="protein sequence ID" value="GPUH_0002533601-mRNA-1"/>
    <property type="gene ID" value="GPUH_0002533601"/>
</dbReference>
<reference evidence="2 3" key="2">
    <citation type="submission" date="2018-11" db="EMBL/GenBank/DDBJ databases">
        <authorList>
            <consortium name="Pathogen Informatics"/>
        </authorList>
    </citation>
    <scope>NUCLEOTIDE SEQUENCE [LARGE SCALE GENOMIC DNA]</scope>
</reference>
<gene>
    <name evidence="2" type="ORF">GPUH_LOCUS25306</name>
</gene>
<reference evidence="4" key="1">
    <citation type="submission" date="2016-06" db="UniProtKB">
        <authorList>
            <consortium name="WormBaseParasite"/>
        </authorList>
    </citation>
    <scope>IDENTIFICATION</scope>
</reference>
<accession>A0A183EWG5</accession>
<dbReference type="EMBL" id="UYRT01104611">
    <property type="protein sequence ID" value="VDN44033.1"/>
    <property type="molecule type" value="Genomic_DNA"/>
</dbReference>
<feature type="region of interest" description="Disordered" evidence="1">
    <location>
        <begin position="384"/>
        <end position="425"/>
    </location>
</feature>
<protein>
    <submittedName>
        <fullName evidence="4">BZIP domain-containing protein</fullName>
    </submittedName>
</protein>
<feature type="compositionally biased region" description="Polar residues" evidence="1">
    <location>
        <begin position="396"/>
        <end position="409"/>
    </location>
</feature>
<organism evidence="4">
    <name type="scientific">Gongylonema pulchrum</name>
    <dbReference type="NCBI Taxonomy" id="637853"/>
    <lineage>
        <taxon>Eukaryota</taxon>
        <taxon>Metazoa</taxon>
        <taxon>Ecdysozoa</taxon>
        <taxon>Nematoda</taxon>
        <taxon>Chromadorea</taxon>
        <taxon>Rhabditida</taxon>
        <taxon>Spirurina</taxon>
        <taxon>Spiruromorpha</taxon>
        <taxon>Spiruroidea</taxon>
        <taxon>Gongylonematidae</taxon>
        <taxon>Gongylonema</taxon>
    </lineage>
</organism>
<dbReference type="AlphaFoldDB" id="A0A183EWG5"/>